<evidence type="ECO:0000256" key="4">
    <source>
        <dbReference type="ARBA" id="ARBA00022825"/>
    </source>
</evidence>
<gene>
    <name evidence="5" type="ORF">FC92_GL001770</name>
</gene>
<protein>
    <recommendedName>
        <fullName evidence="7">Peptidase E</fullName>
    </recommendedName>
</protein>
<dbReference type="SUPFAM" id="SSF52317">
    <property type="entry name" value="Class I glutamine amidotransferase-like"/>
    <property type="match status" value="1"/>
</dbReference>
<dbReference type="RefSeq" id="WP_057870320.1">
    <property type="nucleotide sequence ID" value="NZ_AZDX01000055.1"/>
</dbReference>
<dbReference type="Pfam" id="PF03575">
    <property type="entry name" value="Peptidase_S51"/>
    <property type="match status" value="1"/>
</dbReference>
<name>A0A0R1MI56_9LACO</name>
<evidence type="ECO:0000256" key="2">
    <source>
        <dbReference type="ARBA" id="ARBA00022670"/>
    </source>
</evidence>
<proteinExistence type="inferred from homology"/>
<evidence type="ECO:0000256" key="1">
    <source>
        <dbReference type="ARBA" id="ARBA00006534"/>
    </source>
</evidence>
<dbReference type="PATRIC" id="fig|1423759.3.peg.1850"/>
<dbReference type="Gene3D" id="3.40.50.880">
    <property type="match status" value="1"/>
</dbReference>
<keyword evidence="6" id="KW-1185">Reference proteome</keyword>
<evidence type="ECO:0000313" key="5">
    <source>
        <dbReference type="EMBL" id="KRL04099.1"/>
    </source>
</evidence>
<dbReference type="GO" id="GO:0008236">
    <property type="term" value="F:serine-type peptidase activity"/>
    <property type="evidence" value="ECO:0007669"/>
    <property type="project" value="UniProtKB-KW"/>
</dbReference>
<reference evidence="5 6" key="1">
    <citation type="journal article" date="2015" name="Genome Announc.">
        <title>Expanding the biotechnology potential of lactobacilli through comparative genomics of 213 strains and associated genera.</title>
        <authorList>
            <person name="Sun Z."/>
            <person name="Harris H.M."/>
            <person name="McCann A."/>
            <person name="Guo C."/>
            <person name="Argimon S."/>
            <person name="Zhang W."/>
            <person name="Yang X."/>
            <person name="Jeffery I.B."/>
            <person name="Cooney J.C."/>
            <person name="Kagawa T.F."/>
            <person name="Liu W."/>
            <person name="Song Y."/>
            <person name="Salvetti E."/>
            <person name="Wrobel A."/>
            <person name="Rasinkangas P."/>
            <person name="Parkhill J."/>
            <person name="Rea M.C."/>
            <person name="O'Sullivan O."/>
            <person name="Ritari J."/>
            <person name="Douillard F.P."/>
            <person name="Paul Ross R."/>
            <person name="Yang R."/>
            <person name="Briner A.E."/>
            <person name="Felis G.E."/>
            <person name="de Vos W.M."/>
            <person name="Barrangou R."/>
            <person name="Klaenhammer T.R."/>
            <person name="Caufield P.W."/>
            <person name="Cui Y."/>
            <person name="Zhang H."/>
            <person name="O'Toole P.W."/>
        </authorList>
    </citation>
    <scope>NUCLEOTIDE SEQUENCE [LARGE SCALE GENOMIC DNA]</scope>
    <source>
        <strain evidence="5 6">DSM 19519</strain>
    </source>
</reference>
<sequence>MSNILLSSRAFINKKITRSFINLLGNVDFEADQIVIIVNSVKEGKNHPKMIELQKTVQALGFKNVILFDVLADNPIILENAKAVILNGGYEFLLLDNLKKAGIIDFLQSLVIKGKPIYGISAGAIVLGPDLDLYDELYPEDNINNDIDMTSINATSFRIYPHYDVHLKLDSHLQEAIKNFEKKTGKLITRLTNEQGILIKNDEGVLIGPDK</sequence>
<keyword evidence="3" id="KW-0378">Hydrolase</keyword>
<dbReference type="EMBL" id="AZDX01000055">
    <property type="protein sequence ID" value="KRL04099.1"/>
    <property type="molecule type" value="Genomic_DNA"/>
</dbReference>
<evidence type="ECO:0000313" key="6">
    <source>
        <dbReference type="Proteomes" id="UP000051448"/>
    </source>
</evidence>
<comment type="similarity">
    <text evidence="1">Belongs to the peptidase S51 family.</text>
</comment>
<evidence type="ECO:0008006" key="7">
    <source>
        <dbReference type="Google" id="ProtNLM"/>
    </source>
</evidence>
<dbReference type="OrthoDB" id="9778515at2"/>
<keyword evidence="4" id="KW-0720">Serine protease</keyword>
<dbReference type="GeneID" id="98311030"/>
<comment type="caution">
    <text evidence="5">The sequence shown here is derived from an EMBL/GenBank/DDBJ whole genome shotgun (WGS) entry which is preliminary data.</text>
</comment>
<organism evidence="5 6">
    <name type="scientific">Liquorilactobacillus hordei DSM 19519</name>
    <dbReference type="NCBI Taxonomy" id="1423759"/>
    <lineage>
        <taxon>Bacteria</taxon>
        <taxon>Bacillati</taxon>
        <taxon>Bacillota</taxon>
        <taxon>Bacilli</taxon>
        <taxon>Lactobacillales</taxon>
        <taxon>Lactobacillaceae</taxon>
        <taxon>Liquorilactobacillus</taxon>
    </lineage>
</organism>
<keyword evidence="2" id="KW-0645">Protease</keyword>
<dbReference type="InterPro" id="IPR029062">
    <property type="entry name" value="Class_I_gatase-like"/>
</dbReference>
<dbReference type="GO" id="GO:0006508">
    <property type="term" value="P:proteolysis"/>
    <property type="evidence" value="ECO:0007669"/>
    <property type="project" value="UniProtKB-KW"/>
</dbReference>
<dbReference type="Proteomes" id="UP000051448">
    <property type="component" value="Unassembled WGS sequence"/>
</dbReference>
<dbReference type="InterPro" id="IPR005320">
    <property type="entry name" value="Peptidase_S51"/>
</dbReference>
<dbReference type="AlphaFoldDB" id="A0A0R1MI56"/>
<dbReference type="STRING" id="1423759.FC92_GL001770"/>
<accession>A0A0R1MI56</accession>
<evidence type="ECO:0000256" key="3">
    <source>
        <dbReference type="ARBA" id="ARBA00022801"/>
    </source>
</evidence>